<keyword evidence="1" id="KW-0472">Membrane</keyword>
<feature type="signal peptide" evidence="2">
    <location>
        <begin position="1"/>
        <end position="22"/>
    </location>
</feature>
<dbReference type="SUPFAM" id="SSF103481">
    <property type="entry name" value="Multidrug resistance efflux transporter EmrE"/>
    <property type="match status" value="2"/>
</dbReference>
<feature type="transmembrane region" description="Helical" evidence="1">
    <location>
        <begin position="70"/>
        <end position="94"/>
    </location>
</feature>
<dbReference type="GO" id="GO:0016020">
    <property type="term" value="C:membrane"/>
    <property type="evidence" value="ECO:0007669"/>
    <property type="project" value="InterPro"/>
</dbReference>
<feature type="chain" id="PRO_5032758140" evidence="2">
    <location>
        <begin position="23"/>
        <end position="287"/>
    </location>
</feature>
<dbReference type="InterPro" id="IPR037185">
    <property type="entry name" value="EmrE-like"/>
</dbReference>
<feature type="transmembrane region" description="Helical" evidence="1">
    <location>
        <begin position="100"/>
        <end position="118"/>
    </location>
</feature>
<dbReference type="AlphaFoldDB" id="A0A842IBU8"/>
<keyword evidence="2" id="KW-0732">Signal</keyword>
<keyword evidence="1" id="KW-0812">Transmembrane</keyword>
<dbReference type="Pfam" id="PF00892">
    <property type="entry name" value="EamA"/>
    <property type="match status" value="2"/>
</dbReference>
<feature type="transmembrane region" description="Helical" evidence="1">
    <location>
        <begin position="211"/>
        <end position="232"/>
    </location>
</feature>
<name>A0A842IBU8_9RHOB</name>
<protein>
    <submittedName>
        <fullName evidence="4">DMT family transporter</fullName>
    </submittedName>
</protein>
<keyword evidence="1" id="KW-1133">Transmembrane helix</keyword>
<gene>
    <name evidence="4" type="ORF">H7F16_16730</name>
</gene>
<sequence>MNTSARPLKGIVLVVMATFAFAASDVVTKHLTMRHPVAPVVAVRYAVNLALVTFILWPRMGQRLWRVERHWLVTLRGLCLAMASLTMGLALRVMPVGETVAIVYLAPFVVLLLSAPVLGEKVGVAGWLGAMVGFAGVLLILRPGGGLDPWGVTMALVNVGFGTAYHILTRLLSRTESTAALLWHTALLGTICFVIGASFTPPVLPVTAQDLGLMLILGSLATLGHFLFTAAYREAPAGLLAPVNYLHLVWAAGLGWFAFDHIPDGMALAGMALVCISGVWAAVRRKA</sequence>
<feature type="domain" description="EamA" evidence="3">
    <location>
        <begin position="150"/>
        <end position="277"/>
    </location>
</feature>
<feature type="transmembrane region" description="Helical" evidence="1">
    <location>
        <begin position="180"/>
        <end position="199"/>
    </location>
</feature>
<feature type="transmembrane region" description="Helical" evidence="1">
    <location>
        <begin position="150"/>
        <end position="168"/>
    </location>
</feature>
<feature type="transmembrane region" description="Helical" evidence="1">
    <location>
        <begin position="38"/>
        <end position="58"/>
    </location>
</feature>
<reference evidence="4 5" key="1">
    <citation type="journal article" date="2017" name="Int. J. Syst. Evol. Microbiol.">
        <title>Gemmobacter straminiformis sp. nov., isolated from an artificial fountain.</title>
        <authorList>
            <person name="Kang J.Y."/>
            <person name="Kim M.J."/>
            <person name="Chun J."/>
            <person name="Son K.P."/>
            <person name="Jahng K.Y."/>
        </authorList>
    </citation>
    <scope>NUCLEOTIDE SEQUENCE [LARGE SCALE GENOMIC DNA]</scope>
    <source>
        <strain evidence="4 5">CAM-8</strain>
    </source>
</reference>
<dbReference type="PANTHER" id="PTHR22911:SF103">
    <property type="entry name" value="BLR2811 PROTEIN"/>
    <property type="match status" value="1"/>
</dbReference>
<dbReference type="RefSeq" id="WP_185798771.1">
    <property type="nucleotide sequence ID" value="NZ_JACLQD010000005.1"/>
</dbReference>
<evidence type="ECO:0000259" key="3">
    <source>
        <dbReference type="Pfam" id="PF00892"/>
    </source>
</evidence>
<feature type="transmembrane region" description="Helical" evidence="1">
    <location>
        <begin position="125"/>
        <end position="144"/>
    </location>
</feature>
<feature type="domain" description="EamA" evidence="3">
    <location>
        <begin position="9"/>
        <end position="141"/>
    </location>
</feature>
<organism evidence="4 5">
    <name type="scientific">Paragemmobacter straminiformis</name>
    <dbReference type="NCBI Taxonomy" id="2045119"/>
    <lineage>
        <taxon>Bacteria</taxon>
        <taxon>Pseudomonadati</taxon>
        <taxon>Pseudomonadota</taxon>
        <taxon>Alphaproteobacteria</taxon>
        <taxon>Rhodobacterales</taxon>
        <taxon>Paracoccaceae</taxon>
        <taxon>Paragemmobacter</taxon>
    </lineage>
</organism>
<dbReference type="Proteomes" id="UP000555411">
    <property type="component" value="Unassembled WGS sequence"/>
</dbReference>
<accession>A0A842IBU8</accession>
<dbReference type="EMBL" id="JACLQD010000005">
    <property type="protein sequence ID" value="MBC2837165.1"/>
    <property type="molecule type" value="Genomic_DNA"/>
</dbReference>
<comment type="caution">
    <text evidence="4">The sequence shown here is derived from an EMBL/GenBank/DDBJ whole genome shotgun (WGS) entry which is preliminary data.</text>
</comment>
<dbReference type="PANTHER" id="PTHR22911">
    <property type="entry name" value="ACYL-MALONYL CONDENSING ENZYME-RELATED"/>
    <property type="match status" value="1"/>
</dbReference>
<evidence type="ECO:0000313" key="5">
    <source>
        <dbReference type="Proteomes" id="UP000555411"/>
    </source>
</evidence>
<feature type="transmembrane region" description="Helical" evidence="1">
    <location>
        <begin position="239"/>
        <end position="259"/>
    </location>
</feature>
<evidence type="ECO:0000313" key="4">
    <source>
        <dbReference type="EMBL" id="MBC2837165.1"/>
    </source>
</evidence>
<feature type="transmembrane region" description="Helical" evidence="1">
    <location>
        <begin position="265"/>
        <end position="283"/>
    </location>
</feature>
<keyword evidence="5" id="KW-1185">Reference proteome</keyword>
<evidence type="ECO:0000256" key="2">
    <source>
        <dbReference type="SAM" id="SignalP"/>
    </source>
</evidence>
<dbReference type="InterPro" id="IPR000620">
    <property type="entry name" value="EamA_dom"/>
</dbReference>
<evidence type="ECO:0000256" key="1">
    <source>
        <dbReference type="SAM" id="Phobius"/>
    </source>
</evidence>
<proteinExistence type="predicted"/>